<name>A0AA35SPR0_GEOBA</name>
<feature type="compositionally biased region" description="Low complexity" evidence="1">
    <location>
        <begin position="51"/>
        <end position="68"/>
    </location>
</feature>
<feature type="compositionally biased region" description="Polar residues" evidence="1">
    <location>
        <begin position="105"/>
        <end position="125"/>
    </location>
</feature>
<feature type="compositionally biased region" description="Basic and acidic residues" evidence="1">
    <location>
        <begin position="81"/>
        <end position="99"/>
    </location>
</feature>
<proteinExistence type="predicted"/>
<dbReference type="AlphaFoldDB" id="A0AA35SPR0"/>
<dbReference type="Proteomes" id="UP001174909">
    <property type="component" value="Unassembled WGS sequence"/>
</dbReference>
<evidence type="ECO:0000256" key="1">
    <source>
        <dbReference type="SAM" id="MobiDB-lite"/>
    </source>
</evidence>
<reference evidence="2" key="1">
    <citation type="submission" date="2023-03" db="EMBL/GenBank/DDBJ databases">
        <authorList>
            <person name="Steffen K."/>
            <person name="Cardenas P."/>
        </authorList>
    </citation>
    <scope>NUCLEOTIDE SEQUENCE</scope>
</reference>
<organism evidence="2 3">
    <name type="scientific">Geodia barretti</name>
    <name type="common">Barrett's horny sponge</name>
    <dbReference type="NCBI Taxonomy" id="519541"/>
    <lineage>
        <taxon>Eukaryota</taxon>
        <taxon>Metazoa</taxon>
        <taxon>Porifera</taxon>
        <taxon>Demospongiae</taxon>
        <taxon>Heteroscleromorpha</taxon>
        <taxon>Tetractinellida</taxon>
        <taxon>Astrophorina</taxon>
        <taxon>Geodiidae</taxon>
        <taxon>Geodia</taxon>
    </lineage>
</organism>
<evidence type="ECO:0000313" key="3">
    <source>
        <dbReference type="Proteomes" id="UP001174909"/>
    </source>
</evidence>
<feature type="compositionally biased region" description="Acidic residues" evidence="1">
    <location>
        <begin position="69"/>
        <end position="80"/>
    </location>
</feature>
<comment type="caution">
    <text evidence="2">The sequence shown here is derived from an EMBL/GenBank/DDBJ whole genome shotgun (WGS) entry which is preliminary data.</text>
</comment>
<accession>A0AA35SPR0</accession>
<keyword evidence="3" id="KW-1185">Reference proteome</keyword>
<feature type="non-terminal residue" evidence="2">
    <location>
        <position position="132"/>
    </location>
</feature>
<feature type="region of interest" description="Disordered" evidence="1">
    <location>
        <begin position="1"/>
        <end position="132"/>
    </location>
</feature>
<gene>
    <name evidence="2" type="ORF">GBAR_LOCUS19018</name>
</gene>
<dbReference type="EMBL" id="CASHTH010002687">
    <property type="protein sequence ID" value="CAI8033718.1"/>
    <property type="molecule type" value="Genomic_DNA"/>
</dbReference>
<sequence>ASEDPNVGEQEKEDHCYSSSVEPPPKRICLTDSSSVGGDMPSVTYEEFESESAMSSSSWDSMMSAAGEELSEPEEEDESSDNTKPEEKHTPDVGEKKTVPLETPSDASNASEPASDSVNESSEMPSATGEES</sequence>
<feature type="non-terminal residue" evidence="2">
    <location>
        <position position="1"/>
    </location>
</feature>
<protein>
    <submittedName>
        <fullName evidence="2">Uncharacterized protein</fullName>
    </submittedName>
</protein>
<evidence type="ECO:0000313" key="2">
    <source>
        <dbReference type="EMBL" id="CAI8033718.1"/>
    </source>
</evidence>